<name>A0A933LRI9_UNCTE</name>
<dbReference type="AlphaFoldDB" id="A0A933LRI9"/>
<accession>A0A933LRI9</accession>
<organism evidence="1 2">
    <name type="scientific">Tectimicrobiota bacterium</name>
    <dbReference type="NCBI Taxonomy" id="2528274"/>
    <lineage>
        <taxon>Bacteria</taxon>
        <taxon>Pseudomonadati</taxon>
        <taxon>Nitrospinota/Tectimicrobiota group</taxon>
        <taxon>Candidatus Tectimicrobiota</taxon>
    </lineage>
</organism>
<evidence type="ECO:0000313" key="1">
    <source>
        <dbReference type="EMBL" id="MBI4596431.1"/>
    </source>
</evidence>
<proteinExistence type="predicted"/>
<protein>
    <submittedName>
        <fullName evidence="1">FAD:protein FMN transferase</fullName>
    </submittedName>
</protein>
<comment type="caution">
    <text evidence="1">The sequence shown here is derived from an EMBL/GenBank/DDBJ whole genome shotgun (WGS) entry which is preliminary data.</text>
</comment>
<dbReference type="SUPFAM" id="SSF143631">
    <property type="entry name" value="ApbE-like"/>
    <property type="match status" value="1"/>
</dbReference>
<gene>
    <name evidence="1" type="ORF">HY730_08665</name>
</gene>
<dbReference type="EMBL" id="JACQWF010000380">
    <property type="protein sequence ID" value="MBI4596431.1"/>
    <property type="molecule type" value="Genomic_DNA"/>
</dbReference>
<dbReference type="GO" id="GO:0016740">
    <property type="term" value="F:transferase activity"/>
    <property type="evidence" value="ECO:0007669"/>
    <property type="project" value="UniProtKB-KW"/>
</dbReference>
<reference evidence="1" key="1">
    <citation type="submission" date="2020-07" db="EMBL/GenBank/DDBJ databases">
        <title>Huge and variable diversity of episymbiotic CPR bacteria and DPANN archaea in groundwater ecosystems.</title>
        <authorList>
            <person name="He C.Y."/>
            <person name="Keren R."/>
            <person name="Whittaker M."/>
            <person name="Farag I.F."/>
            <person name="Doudna J."/>
            <person name="Cate J.H.D."/>
            <person name="Banfield J.F."/>
        </authorList>
    </citation>
    <scope>NUCLEOTIDE SEQUENCE</scope>
    <source>
        <strain evidence="1">NC_groundwater_1482_Ag_S-0.65um_47_24</strain>
    </source>
</reference>
<dbReference type="Gene3D" id="3.10.520.10">
    <property type="entry name" value="ApbE-like domains"/>
    <property type="match status" value="1"/>
</dbReference>
<evidence type="ECO:0000313" key="2">
    <source>
        <dbReference type="Proteomes" id="UP000772181"/>
    </source>
</evidence>
<dbReference type="Proteomes" id="UP000772181">
    <property type="component" value="Unassembled WGS sequence"/>
</dbReference>
<dbReference type="InterPro" id="IPR003374">
    <property type="entry name" value="ApbE-like_sf"/>
</dbReference>
<keyword evidence="1" id="KW-0808">Transferase</keyword>
<sequence>MPESPQLLADGSVLAHKGPMFLNILAIRKRQPDAQLARAGVVIAFSLLDTLAKSKDVIISSIVKLDMKAAYPPVVRRMITAVLDTGDKTLTPLAAVAGAVSDEVADFIFQHEGVSKVVVNNGGDIAIRLRDNEVATVGINLDCSRNTVSAILTIREEAAGVATSGFGGRSFTKGIASASVVWAQSASLADALATILGNATNADDGNVQRRLAEEIYPGTDIPGHLVTTSVGEISAIKVEEALEGGTALVRKLRQQGLVFEALLAVKGQARATDRMLGRLEGIASIWNSPSSG</sequence>